<evidence type="ECO:0000256" key="1">
    <source>
        <dbReference type="ARBA" id="ARBA00022801"/>
    </source>
</evidence>
<name>A0ABZ0RPA5_9BACT</name>
<dbReference type="InterPro" id="IPR052016">
    <property type="entry name" value="Bact_Sigma-Reg"/>
</dbReference>
<dbReference type="Proteomes" id="UP001324993">
    <property type="component" value="Chromosome"/>
</dbReference>
<evidence type="ECO:0000259" key="2">
    <source>
        <dbReference type="SMART" id="SM00331"/>
    </source>
</evidence>
<dbReference type="Pfam" id="PF13581">
    <property type="entry name" value="HATPase_c_2"/>
    <property type="match status" value="1"/>
</dbReference>
<dbReference type="SUPFAM" id="SSF55781">
    <property type="entry name" value="GAF domain-like"/>
    <property type="match status" value="1"/>
</dbReference>
<sequence length="568" mass="63945">MHQETALYITEFTLTTDVKQVSTIRDRFVNFLSSQGLNESEKDGWKLVFTELVNNAIEHGSSAHPERKIYVRWWATMNSVWLETEDAGEGPPKEVIDNPCLPKDPLAEGGRGLFIIQEFADQFDHWYSSRGYMAKICKSYKRLNNVLPLNPEMDAILDELSDCYENLSLFDRMAANLLQDERIDQFVQSGLNMFMDARDYSAIHLELYQPNKNSIYQWISSIESYGLFGHINADALESLQLNDSINWSPKRRNCPFSHAETYPVGFCVPMYVGDEIVGLIAVGCEQEDHIILSNDIRNLRAFADIICVSVSRALLDIEKDARKRLATEMHIATELQQQLLPINKEIPQIPGYELFFSSLSALEVAGDFVEVRQNSAGEFLGCVIDVMGKGVSAAILAGIFRSQFIAYSFRGGLLATFIEGVNQSLESQLGGATMFITAFIFKINPESHEVTYAAAGHPPALLFHANGAMDELVSTGPPMGLFPDIEYGQKQIQIAPGDRLIAVTDGLYEWTEGDDIFGWDAMVDWFSANHHLDSEALWSRLQTKMLQSRESQSLEQEDDETLLILTRQ</sequence>
<organism evidence="3 4">
    <name type="scientific">Coraliomargarita algicola</name>
    <dbReference type="NCBI Taxonomy" id="3092156"/>
    <lineage>
        <taxon>Bacteria</taxon>
        <taxon>Pseudomonadati</taxon>
        <taxon>Verrucomicrobiota</taxon>
        <taxon>Opitutia</taxon>
        <taxon>Puniceicoccales</taxon>
        <taxon>Coraliomargaritaceae</taxon>
        <taxon>Coraliomargarita</taxon>
    </lineage>
</organism>
<reference evidence="3 4" key="1">
    <citation type="submission" date="2023-11" db="EMBL/GenBank/DDBJ databases">
        <title>Coraliomargarita sp. nov., isolated from marine algae.</title>
        <authorList>
            <person name="Lee J.K."/>
            <person name="Baek J.H."/>
            <person name="Kim J.M."/>
            <person name="Choi D.G."/>
            <person name="Jeon C.O."/>
        </authorList>
    </citation>
    <scope>NUCLEOTIDE SEQUENCE [LARGE SCALE GENOMIC DNA]</scope>
    <source>
        <strain evidence="3 4">J2-16</strain>
    </source>
</reference>
<dbReference type="InterPro" id="IPR003594">
    <property type="entry name" value="HATPase_dom"/>
</dbReference>
<keyword evidence="4" id="KW-1185">Reference proteome</keyword>
<dbReference type="SUPFAM" id="SSF81606">
    <property type="entry name" value="PP2C-like"/>
    <property type="match status" value="1"/>
</dbReference>
<dbReference type="SUPFAM" id="SSF55874">
    <property type="entry name" value="ATPase domain of HSP90 chaperone/DNA topoisomerase II/histidine kinase"/>
    <property type="match status" value="1"/>
</dbReference>
<evidence type="ECO:0000313" key="4">
    <source>
        <dbReference type="Proteomes" id="UP001324993"/>
    </source>
</evidence>
<dbReference type="CDD" id="cd16936">
    <property type="entry name" value="HATPase_RsbW-like"/>
    <property type="match status" value="1"/>
</dbReference>
<dbReference type="PANTHER" id="PTHR43156">
    <property type="entry name" value="STAGE II SPORULATION PROTEIN E-RELATED"/>
    <property type="match status" value="1"/>
</dbReference>
<protein>
    <submittedName>
        <fullName evidence="3">SpoIIE family protein phosphatase</fullName>
    </submittedName>
</protein>
<dbReference type="PANTHER" id="PTHR43156:SF2">
    <property type="entry name" value="STAGE II SPORULATION PROTEIN E"/>
    <property type="match status" value="1"/>
</dbReference>
<keyword evidence="1" id="KW-0378">Hydrolase</keyword>
<accession>A0ABZ0RPA5</accession>
<dbReference type="InterPro" id="IPR001932">
    <property type="entry name" value="PPM-type_phosphatase-like_dom"/>
</dbReference>
<dbReference type="RefSeq" id="WP_319833662.1">
    <property type="nucleotide sequence ID" value="NZ_CP138858.1"/>
</dbReference>
<evidence type="ECO:0000313" key="3">
    <source>
        <dbReference type="EMBL" id="WPJ96805.1"/>
    </source>
</evidence>
<dbReference type="EMBL" id="CP138858">
    <property type="protein sequence ID" value="WPJ96805.1"/>
    <property type="molecule type" value="Genomic_DNA"/>
</dbReference>
<dbReference type="InterPro" id="IPR036890">
    <property type="entry name" value="HATPase_C_sf"/>
</dbReference>
<proteinExistence type="predicted"/>
<dbReference type="SMART" id="SM00331">
    <property type="entry name" value="PP2C_SIG"/>
    <property type="match status" value="1"/>
</dbReference>
<dbReference type="InterPro" id="IPR036457">
    <property type="entry name" value="PPM-type-like_dom_sf"/>
</dbReference>
<dbReference type="Pfam" id="PF07228">
    <property type="entry name" value="SpoIIE"/>
    <property type="match status" value="1"/>
</dbReference>
<dbReference type="Gene3D" id="3.30.565.10">
    <property type="entry name" value="Histidine kinase-like ATPase, C-terminal domain"/>
    <property type="match status" value="1"/>
</dbReference>
<gene>
    <name evidence="3" type="ORF">SH580_03685</name>
</gene>
<dbReference type="Gene3D" id="3.60.40.10">
    <property type="entry name" value="PPM-type phosphatase domain"/>
    <property type="match status" value="1"/>
</dbReference>
<feature type="domain" description="PPM-type phosphatase" evidence="2">
    <location>
        <begin position="351"/>
        <end position="567"/>
    </location>
</feature>